<dbReference type="PANTHER" id="PTHR37614">
    <property type="entry name" value="OS02G0121400 PROTEIN"/>
    <property type="match status" value="1"/>
</dbReference>
<evidence type="ECO:0000313" key="3">
    <source>
        <dbReference type="Proteomes" id="UP001165190"/>
    </source>
</evidence>
<feature type="transmembrane region" description="Helical" evidence="1">
    <location>
        <begin position="177"/>
        <end position="198"/>
    </location>
</feature>
<comment type="caution">
    <text evidence="2">The sequence shown here is derived from an EMBL/GenBank/DDBJ whole genome shotgun (WGS) entry which is preliminary data.</text>
</comment>
<protein>
    <submittedName>
        <fullName evidence="2">Uncharacterized protein</fullName>
    </submittedName>
</protein>
<evidence type="ECO:0000313" key="2">
    <source>
        <dbReference type="EMBL" id="GMJ14880.1"/>
    </source>
</evidence>
<dbReference type="OrthoDB" id="1721092at2759"/>
<keyword evidence="1" id="KW-1133">Transmembrane helix</keyword>
<dbReference type="Proteomes" id="UP001165190">
    <property type="component" value="Unassembled WGS sequence"/>
</dbReference>
<sequence>MKQIHRRFTMAEIEVANIMLELPQLIFQSEFCPRFSFTWGLKRKRSRISKEGVTVVFAAASPPSLKLSPSPPPPPSLPHIFVDNTVGATPIEKVTLPPSSPVTPLFFSPSESDEKSRPSKKISRVYTLKRKREQLVGMVADFTNSNEFLKKDIQISGRLLNQLRTENLELKSKKQKVFLFPCYILLFVNLLFLIRWGIILV</sequence>
<evidence type="ECO:0000256" key="1">
    <source>
        <dbReference type="SAM" id="Phobius"/>
    </source>
</evidence>
<keyword evidence="1" id="KW-0472">Membrane</keyword>
<proteinExistence type="predicted"/>
<keyword evidence="3" id="KW-1185">Reference proteome</keyword>
<dbReference type="EMBL" id="BSYR01000074">
    <property type="protein sequence ID" value="GMJ14880.1"/>
    <property type="molecule type" value="Genomic_DNA"/>
</dbReference>
<reference evidence="2" key="1">
    <citation type="submission" date="2023-05" db="EMBL/GenBank/DDBJ databases">
        <title>Genome and transcriptome analyses reveal genes involved in the formation of fine ridges on petal epidermal cells in Hibiscus trionum.</title>
        <authorList>
            <person name="Koshimizu S."/>
            <person name="Masuda S."/>
            <person name="Ishii T."/>
            <person name="Shirasu K."/>
            <person name="Hoshino A."/>
            <person name="Arita M."/>
        </authorList>
    </citation>
    <scope>NUCLEOTIDE SEQUENCE</scope>
    <source>
        <strain evidence="2">Hamamatsu line</strain>
    </source>
</reference>
<accession>A0A9W7JJE1</accession>
<gene>
    <name evidence="2" type="ORF">HRI_005157200</name>
</gene>
<name>A0A9W7JJE1_HIBTR</name>
<organism evidence="2 3">
    <name type="scientific">Hibiscus trionum</name>
    <name type="common">Flower of an hour</name>
    <dbReference type="NCBI Taxonomy" id="183268"/>
    <lineage>
        <taxon>Eukaryota</taxon>
        <taxon>Viridiplantae</taxon>
        <taxon>Streptophyta</taxon>
        <taxon>Embryophyta</taxon>
        <taxon>Tracheophyta</taxon>
        <taxon>Spermatophyta</taxon>
        <taxon>Magnoliopsida</taxon>
        <taxon>eudicotyledons</taxon>
        <taxon>Gunneridae</taxon>
        <taxon>Pentapetalae</taxon>
        <taxon>rosids</taxon>
        <taxon>malvids</taxon>
        <taxon>Malvales</taxon>
        <taxon>Malvaceae</taxon>
        <taxon>Malvoideae</taxon>
        <taxon>Hibiscus</taxon>
    </lineage>
</organism>
<dbReference type="AlphaFoldDB" id="A0A9W7JJE1"/>
<keyword evidence="1" id="KW-0812">Transmembrane</keyword>
<dbReference type="PANTHER" id="PTHR37614:SF2">
    <property type="entry name" value="OS02G0121400 PROTEIN"/>
    <property type="match status" value="1"/>
</dbReference>